<evidence type="ECO:0000256" key="2">
    <source>
        <dbReference type="SAM" id="SignalP"/>
    </source>
</evidence>
<gene>
    <name evidence="4" type="ORF">SCP_1601070</name>
</gene>
<protein>
    <submittedName>
        <fullName evidence="4">Glycoside hydrolase family 23 protein</fullName>
    </submittedName>
</protein>
<keyword evidence="4" id="KW-0378">Hydrolase</keyword>
<evidence type="ECO:0000256" key="1">
    <source>
        <dbReference type="SAM" id="MobiDB-lite"/>
    </source>
</evidence>
<reference evidence="4 5" key="1">
    <citation type="journal article" date="2018" name="Sci. Rep.">
        <title>Genome sequence of the cauliflower mushroom Sparassis crispa (Hanabiratake) and its association with beneficial usage.</title>
        <authorList>
            <person name="Kiyama R."/>
            <person name="Furutani Y."/>
            <person name="Kawaguchi K."/>
            <person name="Nakanishi T."/>
        </authorList>
    </citation>
    <scope>NUCLEOTIDE SEQUENCE [LARGE SCALE GENOMIC DNA]</scope>
</reference>
<dbReference type="EMBL" id="BFAD01000016">
    <property type="protein sequence ID" value="GBE89445.1"/>
    <property type="molecule type" value="Genomic_DNA"/>
</dbReference>
<dbReference type="GO" id="GO:0016787">
    <property type="term" value="F:hydrolase activity"/>
    <property type="evidence" value="ECO:0007669"/>
    <property type="project" value="UniProtKB-KW"/>
</dbReference>
<dbReference type="RefSeq" id="XP_027620358.1">
    <property type="nucleotide sequence ID" value="XM_027764557.1"/>
</dbReference>
<feature type="compositionally biased region" description="Gly residues" evidence="1">
    <location>
        <begin position="72"/>
        <end position="82"/>
    </location>
</feature>
<dbReference type="InParanoid" id="A0A401H4S7"/>
<dbReference type="GeneID" id="38786362"/>
<dbReference type="Gene3D" id="1.10.530.10">
    <property type="match status" value="1"/>
</dbReference>
<feature type="region of interest" description="Disordered" evidence="1">
    <location>
        <begin position="19"/>
        <end position="84"/>
    </location>
</feature>
<comment type="caution">
    <text evidence="4">The sequence shown here is derived from an EMBL/GenBank/DDBJ whole genome shotgun (WGS) entry which is preliminary data.</text>
</comment>
<evidence type="ECO:0000313" key="4">
    <source>
        <dbReference type="EMBL" id="GBE89445.1"/>
    </source>
</evidence>
<keyword evidence="5" id="KW-1185">Reference proteome</keyword>
<evidence type="ECO:0000313" key="5">
    <source>
        <dbReference type="Proteomes" id="UP000287166"/>
    </source>
</evidence>
<accession>A0A401H4S7</accession>
<organism evidence="4 5">
    <name type="scientific">Sparassis crispa</name>
    <dbReference type="NCBI Taxonomy" id="139825"/>
    <lineage>
        <taxon>Eukaryota</taxon>
        <taxon>Fungi</taxon>
        <taxon>Dikarya</taxon>
        <taxon>Basidiomycota</taxon>
        <taxon>Agaricomycotina</taxon>
        <taxon>Agaricomycetes</taxon>
        <taxon>Polyporales</taxon>
        <taxon>Sparassidaceae</taxon>
        <taxon>Sparassis</taxon>
    </lineage>
</organism>
<feature type="compositionally biased region" description="Low complexity" evidence="1">
    <location>
        <begin position="19"/>
        <end position="28"/>
    </location>
</feature>
<dbReference type="InterPro" id="IPR008258">
    <property type="entry name" value="Transglycosylase_SLT_dom_1"/>
</dbReference>
<feature type="signal peptide" evidence="2">
    <location>
        <begin position="1"/>
        <end position="19"/>
    </location>
</feature>
<dbReference type="InterPro" id="IPR023346">
    <property type="entry name" value="Lysozyme-like_dom_sf"/>
</dbReference>
<dbReference type="SUPFAM" id="SSF53955">
    <property type="entry name" value="Lysozyme-like"/>
    <property type="match status" value="1"/>
</dbReference>
<feature type="domain" description="Transglycosylase SLT" evidence="3">
    <location>
        <begin position="162"/>
        <end position="250"/>
    </location>
</feature>
<evidence type="ECO:0000259" key="3">
    <source>
        <dbReference type="Pfam" id="PF01464"/>
    </source>
</evidence>
<dbReference type="Pfam" id="PF01464">
    <property type="entry name" value="SLT"/>
    <property type="match status" value="1"/>
</dbReference>
<dbReference type="OrthoDB" id="2537480at2759"/>
<feature type="compositionally biased region" description="Basic residues" evidence="1">
    <location>
        <begin position="29"/>
        <end position="39"/>
    </location>
</feature>
<dbReference type="Proteomes" id="UP000287166">
    <property type="component" value="Unassembled WGS sequence"/>
</dbReference>
<dbReference type="AlphaFoldDB" id="A0A401H4S7"/>
<proteinExistence type="predicted"/>
<sequence>MKLASLLLLLAGAAGPAAASHSHSSISRLSHRHGHVSRATRRELTLSKRCKTKDNRKSKSNSDNDSGNDYSGTGGGYNGGSTTGQSSGVINVPSSCGPIGATVEVTPTTGPNGAIDWLNCGVNDSGWRPPFVRVSDIIAKNLTEAIQEDGSPFRACDAYIDTFEQYAAQYGVPAILVAAIAMQESSCDAGTVGGGGEQGLMQLTQDKCGGAPGGDCKDPDFNIRAGVEYFSEMLRSNGESLLLTMGNYNGWPLGMTYDDATAAGDTSCCTCQNNLDYLQQTFNGWVLNVDPYSSTPPIGKYFNLNKCH</sequence>
<feature type="chain" id="PRO_5019376852" evidence="2">
    <location>
        <begin position="20"/>
        <end position="308"/>
    </location>
</feature>
<keyword evidence="2" id="KW-0732">Signal</keyword>
<name>A0A401H4S7_9APHY</name>
<feature type="compositionally biased region" description="Basic and acidic residues" evidence="1">
    <location>
        <begin position="40"/>
        <end position="62"/>
    </location>
</feature>